<reference evidence="1 2" key="1">
    <citation type="submission" date="2019-08" db="EMBL/GenBank/DDBJ databases">
        <authorList>
            <person name="Pratt D."/>
            <person name="Casey M."/>
            <person name="Delaney K."/>
            <person name="Garza G."/>
            <person name="Hunt M."/>
            <person name="Riley S."/>
            <person name="Reid J."/>
            <person name="Ettinger A.-S.H."/>
            <person name="Ettinger W.F."/>
            <person name="Fay M."/>
            <person name="Mckenzie S.K."/>
            <person name="Anders K.R."/>
            <person name="Garlena R.A."/>
            <person name="Russell D.A."/>
            <person name="Pope W.H."/>
            <person name="Jacobs-Sera D."/>
            <person name="Hatfull G.F."/>
        </authorList>
    </citation>
    <scope>NUCLEOTIDE SEQUENCE [LARGE SCALE GENOMIC DNA]</scope>
</reference>
<organism evidence="1 2">
    <name type="scientific">Mycobacterium phage Jeeves</name>
    <dbReference type="NCBI Taxonomy" id="2652402"/>
    <lineage>
        <taxon>Viruses</taxon>
        <taxon>Duplodnaviria</taxon>
        <taxon>Heunggongvirae</taxon>
        <taxon>Uroviricota</taxon>
        <taxon>Caudoviricetes</taxon>
        <taxon>Luchadorvirus</taxon>
        <taxon>Luchadorvirus jeeves</taxon>
        <taxon>Lucadorvirus jeeves</taxon>
    </lineage>
</organism>
<dbReference type="Proteomes" id="UP000327532">
    <property type="component" value="Segment"/>
</dbReference>
<dbReference type="GeneID" id="65122258"/>
<keyword evidence="2" id="KW-1185">Reference proteome</keyword>
<evidence type="ECO:0000313" key="1">
    <source>
        <dbReference type="EMBL" id="QFG04479.1"/>
    </source>
</evidence>
<accession>A0A5J6T298</accession>
<name>A0A5J6T298_9CAUD</name>
<evidence type="ECO:0000313" key="2">
    <source>
        <dbReference type="Proteomes" id="UP000327532"/>
    </source>
</evidence>
<sequence>MITFEEARDIVADNRASAYPLEADFQVAPWGWENEEFYQVLAGSYAEVYGRRNAADDEFIYVDDGPFITVNKTTGEYIETWGLDEEGLPPMLPGAVPVGTPRTE</sequence>
<dbReference type="KEGG" id="vg:65122258"/>
<dbReference type="EMBL" id="MN310541">
    <property type="protein sequence ID" value="QFG04479.1"/>
    <property type="molecule type" value="Genomic_DNA"/>
</dbReference>
<proteinExistence type="predicted"/>
<gene>
    <name evidence="1" type="primary">3</name>
    <name evidence="1" type="ORF">SEA_JEEVES_3</name>
</gene>
<dbReference type="RefSeq" id="YP_010104314.1">
    <property type="nucleotide sequence ID" value="NC_055817.1"/>
</dbReference>
<protein>
    <submittedName>
        <fullName evidence="1">Uncharacterized protein</fullName>
    </submittedName>
</protein>